<feature type="transmembrane region" description="Helical" evidence="1">
    <location>
        <begin position="6"/>
        <end position="25"/>
    </location>
</feature>
<reference evidence="2" key="1">
    <citation type="submission" date="2020-11" db="EMBL/GenBank/DDBJ databases">
        <title>Adaptations for nitrogen fixation in a non-lichenized fungal sporocarp promotes dispersal by wood-feeding termites.</title>
        <authorList>
            <consortium name="DOE Joint Genome Institute"/>
            <person name="Koch R.A."/>
            <person name="Yoon G."/>
            <person name="Arayal U."/>
            <person name="Lail K."/>
            <person name="Amirebrahimi M."/>
            <person name="Labutti K."/>
            <person name="Lipzen A."/>
            <person name="Riley R."/>
            <person name="Barry K."/>
            <person name="Henrissat B."/>
            <person name="Grigoriev I.V."/>
            <person name="Herr J.R."/>
            <person name="Aime M.C."/>
        </authorList>
    </citation>
    <scope>NUCLEOTIDE SEQUENCE</scope>
    <source>
        <strain evidence="2">MCA 3950</strain>
    </source>
</reference>
<keyword evidence="3" id="KW-1185">Reference proteome</keyword>
<keyword evidence="1" id="KW-0812">Transmembrane</keyword>
<dbReference type="GeneID" id="66104714"/>
<dbReference type="EMBL" id="MU250546">
    <property type="protein sequence ID" value="KAG7443231.1"/>
    <property type="molecule type" value="Genomic_DNA"/>
</dbReference>
<keyword evidence="1" id="KW-1133">Transmembrane helix</keyword>
<evidence type="ECO:0000313" key="2">
    <source>
        <dbReference type="EMBL" id="KAG7443231.1"/>
    </source>
</evidence>
<accession>A0A9P7VNP0</accession>
<dbReference type="RefSeq" id="XP_043036731.1">
    <property type="nucleotide sequence ID" value="XM_043182417.1"/>
</dbReference>
<protein>
    <submittedName>
        <fullName evidence="2">Uncharacterized protein</fullName>
    </submittedName>
</protein>
<organism evidence="2 3">
    <name type="scientific">Guyanagaster necrorhizus</name>
    <dbReference type="NCBI Taxonomy" id="856835"/>
    <lineage>
        <taxon>Eukaryota</taxon>
        <taxon>Fungi</taxon>
        <taxon>Dikarya</taxon>
        <taxon>Basidiomycota</taxon>
        <taxon>Agaricomycotina</taxon>
        <taxon>Agaricomycetes</taxon>
        <taxon>Agaricomycetidae</taxon>
        <taxon>Agaricales</taxon>
        <taxon>Marasmiineae</taxon>
        <taxon>Physalacriaceae</taxon>
        <taxon>Guyanagaster</taxon>
    </lineage>
</organism>
<evidence type="ECO:0000313" key="3">
    <source>
        <dbReference type="Proteomes" id="UP000812287"/>
    </source>
</evidence>
<proteinExistence type="predicted"/>
<comment type="caution">
    <text evidence="2">The sequence shown here is derived from an EMBL/GenBank/DDBJ whole genome shotgun (WGS) entry which is preliminary data.</text>
</comment>
<feature type="non-terminal residue" evidence="2">
    <location>
        <position position="73"/>
    </location>
</feature>
<evidence type="ECO:0000256" key="1">
    <source>
        <dbReference type="SAM" id="Phobius"/>
    </source>
</evidence>
<sequence>VAAINSFLFVSSIAAFLWILIRNVVRQGAVIADAVRPPLPGCPSIHSGIEWTQWVPATAYEAVLFGFAIIKTV</sequence>
<dbReference type="AlphaFoldDB" id="A0A9P7VNP0"/>
<name>A0A9P7VNP0_9AGAR</name>
<dbReference type="OrthoDB" id="3043139at2759"/>
<keyword evidence="1" id="KW-0472">Membrane</keyword>
<gene>
    <name evidence="2" type="ORF">BT62DRAFT_833702</name>
</gene>
<feature type="non-terminal residue" evidence="2">
    <location>
        <position position="1"/>
    </location>
</feature>
<dbReference type="Proteomes" id="UP000812287">
    <property type="component" value="Unassembled WGS sequence"/>
</dbReference>